<feature type="region of interest" description="Disordered" evidence="8">
    <location>
        <begin position="28"/>
        <end position="86"/>
    </location>
</feature>
<dbReference type="Proteomes" id="UP000777482">
    <property type="component" value="Unassembled WGS sequence"/>
</dbReference>
<dbReference type="GO" id="GO:0003735">
    <property type="term" value="F:structural constituent of ribosome"/>
    <property type="evidence" value="ECO:0007669"/>
    <property type="project" value="InterPro"/>
</dbReference>
<dbReference type="EMBL" id="PUHQ01000074">
    <property type="protein sequence ID" value="KAG0657903.1"/>
    <property type="molecule type" value="Genomic_DNA"/>
</dbReference>
<evidence type="ECO:0000256" key="6">
    <source>
        <dbReference type="ARBA" id="ARBA00035137"/>
    </source>
</evidence>
<evidence type="ECO:0000313" key="10">
    <source>
        <dbReference type="Proteomes" id="UP000777482"/>
    </source>
</evidence>
<evidence type="ECO:0000313" key="9">
    <source>
        <dbReference type="EMBL" id="KAG0657903.1"/>
    </source>
</evidence>
<evidence type="ECO:0000256" key="1">
    <source>
        <dbReference type="ARBA" id="ARBA00004173"/>
    </source>
</evidence>
<dbReference type="InterPro" id="IPR016939">
    <property type="entry name" value="Ribosomal_mS23_fun"/>
</dbReference>
<dbReference type="OrthoDB" id="5542239at2759"/>
<dbReference type="Pfam" id="PF13741">
    <property type="entry name" value="MRP-S25"/>
    <property type="match status" value="1"/>
</dbReference>
<name>A0A9P6VWN6_RHOMI</name>
<evidence type="ECO:0000256" key="7">
    <source>
        <dbReference type="ARBA" id="ARBA00035421"/>
    </source>
</evidence>
<evidence type="ECO:0000256" key="4">
    <source>
        <dbReference type="ARBA" id="ARBA00023128"/>
    </source>
</evidence>
<evidence type="ECO:0000256" key="3">
    <source>
        <dbReference type="ARBA" id="ARBA00022980"/>
    </source>
</evidence>
<comment type="subcellular location">
    <subcellularLocation>
        <location evidence="1">Mitochondrion</location>
    </subcellularLocation>
</comment>
<feature type="compositionally biased region" description="Pro residues" evidence="8">
    <location>
        <begin position="28"/>
        <end position="42"/>
    </location>
</feature>
<comment type="caution">
    <text evidence="9">The sequence shown here is derived from an EMBL/GenBank/DDBJ whole genome shotgun (WGS) entry which is preliminary data.</text>
</comment>
<proteinExistence type="inferred from homology"/>
<evidence type="ECO:0000256" key="5">
    <source>
        <dbReference type="ARBA" id="ARBA00023274"/>
    </source>
</evidence>
<accession>A0A9P6VWN6</accession>
<dbReference type="AlphaFoldDB" id="A0A9P6VWN6"/>
<keyword evidence="4" id="KW-0496">Mitochondrion</keyword>
<keyword evidence="10" id="KW-1185">Reference proteome</keyword>
<sequence length="329" mass="34382">MNSRKAARAVPATMGRFLKSGAMLKQPPPSFYPLLAHPPPPSLVRAFPPRPSTDLPPSRQPSTTATTQTRRKPPRPAGTKNPRPREIVFPEDEVRRLFFLDHPFEAYRAVTLVEGEKVRQDRGPTGAEWTQLSQRSIVPTAEDCIAYIANLVEEHHLPLSSAYPHGIAQFRTLRAEHETATRSARLEAQAFGATFFGEIERGVQVEERVLDEWVDARAIQDEFAAANAAGGGAGAAAASASAASSSAAAQQAQALSATGGVTWVAPPARSAAEAAAAAAAAITDDGEGAFTGGLGYVEHFAAAAAAAPSTATSAGAADAQQQVSVGSQA</sequence>
<keyword evidence="5" id="KW-0687">Ribonucleoprotein</keyword>
<dbReference type="PANTHER" id="PTHR37799:SF1">
    <property type="entry name" value="SMALL RIBOSOMAL SUBUNIT PROTEIN MS23"/>
    <property type="match status" value="1"/>
</dbReference>
<evidence type="ECO:0000256" key="2">
    <source>
        <dbReference type="ARBA" id="ARBA00009864"/>
    </source>
</evidence>
<organism evidence="9 10">
    <name type="scientific">Rhodotorula mucilaginosa</name>
    <name type="common">Yeast</name>
    <name type="synonym">Rhodotorula rubra</name>
    <dbReference type="NCBI Taxonomy" id="5537"/>
    <lineage>
        <taxon>Eukaryota</taxon>
        <taxon>Fungi</taxon>
        <taxon>Dikarya</taxon>
        <taxon>Basidiomycota</taxon>
        <taxon>Pucciniomycotina</taxon>
        <taxon>Microbotryomycetes</taxon>
        <taxon>Sporidiobolales</taxon>
        <taxon>Sporidiobolaceae</taxon>
        <taxon>Rhodotorula</taxon>
    </lineage>
</organism>
<protein>
    <recommendedName>
        <fullName evidence="6">Small ribosomal subunit protein mS23</fullName>
    </recommendedName>
    <alternativeName>
        <fullName evidence="7">37S ribosomal protein S25, mitochondrial</fullName>
    </alternativeName>
</protein>
<comment type="similarity">
    <text evidence="2">Belongs to the mitochondrion-specific ribosomal protein mS23 family.</text>
</comment>
<keyword evidence="3" id="KW-0689">Ribosomal protein</keyword>
<gene>
    <name evidence="9" type="ORF">C6P46_006185</name>
</gene>
<dbReference type="PANTHER" id="PTHR37799">
    <property type="entry name" value="37S RIBOSOMAL PROTEIN S25, MITOCHONDRIAL"/>
    <property type="match status" value="1"/>
</dbReference>
<evidence type="ECO:0000256" key="8">
    <source>
        <dbReference type="SAM" id="MobiDB-lite"/>
    </source>
</evidence>
<reference evidence="9 10" key="1">
    <citation type="submission" date="2020-11" db="EMBL/GenBank/DDBJ databases">
        <title>Kefir isolates.</title>
        <authorList>
            <person name="Marcisauskas S."/>
            <person name="Kim Y."/>
            <person name="Blasche S."/>
        </authorList>
    </citation>
    <scope>NUCLEOTIDE SEQUENCE [LARGE SCALE GENOMIC DNA]</scope>
    <source>
        <strain evidence="9 10">KR</strain>
    </source>
</reference>
<dbReference type="GO" id="GO:0005763">
    <property type="term" value="C:mitochondrial small ribosomal subunit"/>
    <property type="evidence" value="ECO:0007669"/>
    <property type="project" value="InterPro"/>
</dbReference>